<dbReference type="AlphaFoldDB" id="A0A0F9UNG0"/>
<sequence length="118" mass="13346">MSWKINGHDACPTRGRWMGRPVVDIQGDGRPIYPAMRSFQLEWRFTNFSEWANAQAVFDDIQSTGTTVVEIPTFPTTTGSVYGFTEYSGVFITEPEIGPFFAGYPSRMIIIISNIRIE</sequence>
<dbReference type="EMBL" id="LAZR01000614">
    <property type="protein sequence ID" value="KKN62741.1"/>
    <property type="molecule type" value="Genomic_DNA"/>
</dbReference>
<protein>
    <submittedName>
        <fullName evidence="1">Uncharacterized protein</fullName>
    </submittedName>
</protein>
<accession>A0A0F9UNG0</accession>
<proteinExistence type="predicted"/>
<evidence type="ECO:0000313" key="1">
    <source>
        <dbReference type="EMBL" id="KKN62741.1"/>
    </source>
</evidence>
<reference evidence="1" key="1">
    <citation type="journal article" date="2015" name="Nature">
        <title>Complex archaea that bridge the gap between prokaryotes and eukaryotes.</title>
        <authorList>
            <person name="Spang A."/>
            <person name="Saw J.H."/>
            <person name="Jorgensen S.L."/>
            <person name="Zaremba-Niedzwiedzka K."/>
            <person name="Martijn J."/>
            <person name="Lind A.E."/>
            <person name="van Eijk R."/>
            <person name="Schleper C."/>
            <person name="Guy L."/>
            <person name="Ettema T.J."/>
        </authorList>
    </citation>
    <scope>NUCLEOTIDE SEQUENCE</scope>
</reference>
<comment type="caution">
    <text evidence="1">The sequence shown here is derived from an EMBL/GenBank/DDBJ whole genome shotgun (WGS) entry which is preliminary data.</text>
</comment>
<organism evidence="1">
    <name type="scientific">marine sediment metagenome</name>
    <dbReference type="NCBI Taxonomy" id="412755"/>
    <lineage>
        <taxon>unclassified sequences</taxon>
        <taxon>metagenomes</taxon>
        <taxon>ecological metagenomes</taxon>
    </lineage>
</organism>
<gene>
    <name evidence="1" type="ORF">LCGC14_0508600</name>
</gene>
<name>A0A0F9UNG0_9ZZZZ</name>